<evidence type="ECO:0000313" key="1">
    <source>
        <dbReference type="EMBL" id="AFZ70991.1"/>
    </source>
</evidence>
<name>L0AAS9_CALLD</name>
<dbReference type="AlphaFoldDB" id="L0AAS9"/>
<organism evidence="1 2">
    <name type="scientific">Caldisphaera lagunensis (strain DSM 15908 / JCM 11604 / ANMR 0165 / IC-154)</name>
    <dbReference type="NCBI Taxonomy" id="1056495"/>
    <lineage>
        <taxon>Archaea</taxon>
        <taxon>Thermoproteota</taxon>
        <taxon>Thermoprotei</taxon>
        <taxon>Acidilobales</taxon>
        <taxon>Caldisphaeraceae</taxon>
        <taxon>Caldisphaera</taxon>
    </lineage>
</organism>
<dbReference type="KEGG" id="clg:Calag_1277"/>
<proteinExistence type="predicted"/>
<dbReference type="InParanoid" id="L0AAS9"/>
<reference evidence="2" key="1">
    <citation type="submission" date="2012-03" db="EMBL/GenBank/DDBJ databases">
        <title>Complete genome of Caldisphaera lagunensis DSM 15908.</title>
        <authorList>
            <person name="Lucas S."/>
            <person name="Copeland A."/>
            <person name="Lapidus A."/>
            <person name="Glavina del Rio T."/>
            <person name="Dalin E."/>
            <person name="Tice H."/>
            <person name="Bruce D."/>
            <person name="Goodwin L."/>
            <person name="Pitluck S."/>
            <person name="Peters L."/>
            <person name="Mikhailova N."/>
            <person name="Teshima H."/>
            <person name="Kyrpides N."/>
            <person name="Mavromatis K."/>
            <person name="Ivanova N."/>
            <person name="Brettin T."/>
            <person name="Detter J.C."/>
            <person name="Han C."/>
            <person name="Larimer F."/>
            <person name="Land M."/>
            <person name="Hauser L."/>
            <person name="Markowitz V."/>
            <person name="Cheng J.-F."/>
            <person name="Hugenholtz P."/>
            <person name="Woyke T."/>
            <person name="Wu D."/>
            <person name="Spring S."/>
            <person name="Schroeder M."/>
            <person name="Brambilla E."/>
            <person name="Klenk H.-P."/>
            <person name="Eisen J.A."/>
        </authorList>
    </citation>
    <scope>NUCLEOTIDE SEQUENCE [LARGE SCALE GENOMIC DNA]</scope>
    <source>
        <strain evidence="2">DSM 15908 / JCM 11604 / IC-154</strain>
    </source>
</reference>
<keyword evidence="2" id="KW-1185">Reference proteome</keyword>
<sequence length="125" mass="14397">MINVSDGKSVEEVEEEKVISDNLSVIYEDTDLVVYTAPNEEELKDILLDLLRKNGKMSIKDFHRYLSGLASEDKIRYALNELLKDEAVIIDRQGYFYSMELLNNGEYSPEEVEELMDNQPDGEDI</sequence>
<accession>L0AAS9</accession>
<dbReference type="STRING" id="1056495.Calag_1277"/>
<dbReference type="Proteomes" id="UP000010469">
    <property type="component" value="Chromosome"/>
</dbReference>
<dbReference type="HOGENOM" id="CLU_156325_0_0_2"/>
<gene>
    <name evidence="1" type="ordered locus">Calag_1277</name>
</gene>
<protein>
    <submittedName>
        <fullName evidence="1">Uncharacterized protein</fullName>
    </submittedName>
</protein>
<dbReference type="EMBL" id="CP003378">
    <property type="protein sequence ID" value="AFZ70991.1"/>
    <property type="molecule type" value="Genomic_DNA"/>
</dbReference>
<evidence type="ECO:0000313" key="2">
    <source>
        <dbReference type="Proteomes" id="UP000010469"/>
    </source>
</evidence>
<dbReference type="eggNOG" id="arCOG03879">
    <property type="taxonomic scope" value="Archaea"/>
</dbReference>